<feature type="domain" description="Ig-like" evidence="8">
    <location>
        <begin position="675"/>
        <end position="757"/>
    </location>
</feature>
<evidence type="ECO:0000256" key="3">
    <source>
        <dbReference type="ARBA" id="ARBA00023157"/>
    </source>
</evidence>
<dbReference type="InterPro" id="IPR051275">
    <property type="entry name" value="Cell_adhesion_signaling"/>
</dbReference>
<dbReference type="GO" id="GO:0098609">
    <property type="term" value="P:cell-cell adhesion"/>
    <property type="evidence" value="ECO:0007669"/>
    <property type="project" value="TreeGrafter"/>
</dbReference>
<feature type="domain" description="Ig-like" evidence="8">
    <location>
        <begin position="293"/>
        <end position="380"/>
    </location>
</feature>
<feature type="signal peptide" evidence="7">
    <location>
        <begin position="1"/>
        <end position="19"/>
    </location>
</feature>
<dbReference type="InterPro" id="IPR036179">
    <property type="entry name" value="Ig-like_dom_sf"/>
</dbReference>
<evidence type="ECO:0000313" key="10">
    <source>
        <dbReference type="Proteomes" id="UP000694580"/>
    </source>
</evidence>
<feature type="domain" description="Ig-like" evidence="8">
    <location>
        <begin position="112"/>
        <end position="199"/>
    </location>
</feature>
<feature type="domain" description="Ig-like" evidence="8">
    <location>
        <begin position="206"/>
        <end position="288"/>
    </location>
</feature>
<feature type="domain" description="Ig-like" evidence="8">
    <location>
        <begin position="582"/>
        <end position="670"/>
    </location>
</feature>
<organism evidence="9 10">
    <name type="scientific">Denticeps clupeoides</name>
    <name type="common">denticle herring</name>
    <dbReference type="NCBI Taxonomy" id="299321"/>
    <lineage>
        <taxon>Eukaryota</taxon>
        <taxon>Metazoa</taxon>
        <taxon>Chordata</taxon>
        <taxon>Craniata</taxon>
        <taxon>Vertebrata</taxon>
        <taxon>Euteleostomi</taxon>
        <taxon>Actinopterygii</taxon>
        <taxon>Neopterygii</taxon>
        <taxon>Teleostei</taxon>
        <taxon>Clupei</taxon>
        <taxon>Clupeiformes</taxon>
        <taxon>Denticipitoidei</taxon>
        <taxon>Denticipitidae</taxon>
        <taxon>Denticeps</taxon>
    </lineage>
</organism>
<evidence type="ECO:0000256" key="1">
    <source>
        <dbReference type="ARBA" id="ARBA00004479"/>
    </source>
</evidence>
<dbReference type="Pfam" id="PF13927">
    <property type="entry name" value="Ig_3"/>
    <property type="match status" value="2"/>
</dbReference>
<feature type="domain" description="Ig-like" evidence="8">
    <location>
        <begin position="392"/>
        <end position="473"/>
    </location>
</feature>
<dbReference type="PANTHER" id="PTHR11640">
    <property type="entry name" value="NEPHRIN"/>
    <property type="match status" value="1"/>
</dbReference>
<dbReference type="GO" id="GO:0050839">
    <property type="term" value="F:cell adhesion molecule binding"/>
    <property type="evidence" value="ECO:0007669"/>
    <property type="project" value="TreeGrafter"/>
</dbReference>
<dbReference type="Ensembl" id="ENSDCDT00010019813.1">
    <property type="protein sequence ID" value="ENSDCDP00010018729.1"/>
    <property type="gene ID" value="ENSDCDG00010008479.1"/>
</dbReference>
<dbReference type="InterPro" id="IPR003599">
    <property type="entry name" value="Ig_sub"/>
</dbReference>
<comment type="subcellular location">
    <subcellularLocation>
        <location evidence="1">Membrane</location>
        <topology evidence="1">Single-pass type I membrane protein</topology>
    </subcellularLocation>
</comment>
<evidence type="ECO:0000256" key="4">
    <source>
        <dbReference type="ARBA" id="ARBA00023180"/>
    </source>
</evidence>
<evidence type="ECO:0000256" key="2">
    <source>
        <dbReference type="ARBA" id="ARBA00023136"/>
    </source>
</evidence>
<dbReference type="SUPFAM" id="SSF48726">
    <property type="entry name" value="Immunoglobulin"/>
    <property type="match status" value="7"/>
</dbReference>
<dbReference type="Proteomes" id="UP000694580">
    <property type="component" value="Chromosome 13"/>
</dbReference>
<dbReference type="SMART" id="SM00408">
    <property type="entry name" value="IGc2"/>
    <property type="match status" value="5"/>
</dbReference>
<gene>
    <name evidence="9" type="primary">vcam1b</name>
</gene>
<dbReference type="InterPro" id="IPR013783">
    <property type="entry name" value="Ig-like_fold"/>
</dbReference>
<reference evidence="9 10" key="1">
    <citation type="submission" date="2020-06" db="EMBL/GenBank/DDBJ databases">
        <authorList>
            <consortium name="Wellcome Sanger Institute Data Sharing"/>
        </authorList>
    </citation>
    <scope>NUCLEOTIDE SEQUENCE [LARGE SCALE GENOMIC DNA]</scope>
</reference>
<dbReference type="AlphaFoldDB" id="A0AAY4BCQ3"/>
<keyword evidence="5" id="KW-0393">Immunoglobulin domain</keyword>
<feature type="domain" description="Ig-like" evidence="8">
    <location>
        <begin position="478"/>
        <end position="571"/>
    </location>
</feature>
<sequence length="809" mass="86130">MALKAVAVLMVLAAATVGAFHVEVQPRGVLFFRKGDRQEIRCVVKNCGKTSSITWSVLKDMPAYASFSGNSTVYSIIFDPVMEVHGQEFVCKVKCGTENKQGKARVKVYSFPTDPVIQGHTSLNLNGSNTLGCSVPDVYPREFLEVQWLQDGVVLQTHSSQYTFPALTAEDNGRSVTCRATLGLEGLASDQSTRETTVSLSVLYPPRFTRLPSSASVGLGEGVALACEAEGHPEPAVTWTAFRQDGPPLVVGQGNELVLTNVTRSHAGIYQCQASNSVSRIGHQVAVTVQAPPTNTSMVVSPQGPIMEGERVTISCRADSLQGGSLGIFRVSDGQRTPLQRSDESWTSFTLPNVLLADSGPYECGAVNDYGAETATAVLAVQVHPLDVELSPKEDIIAAEIGSSLLLSCHASGCPDPEVVWKDPQGFPVRSSPEGGGSVSRLYLSPVALTDEGVHTCQVKCGSVMKSRQAEVKVFSFPGSPVITSSGPSLAGQAAAFHCTVYRVYPSEHFQVDWFGGGERLGSHNGSATSAVQNMTVTLSAGARVADQGRRLTCRVTFRMDGVPNEQREKSAETLMIVHYPPQNTSITANPSGDLKEGDSLSISCRADGRPVGGLRLFRVSDGQRTMLESSSEGWRLSVTLPSVLLQDAGLYECEAVNQYGSEKASARVAVKSPPRNTTVEVFPSTRVLEGQNVTICCRFVSFPPPAVVLSKVGNGATLSSPSGTFVLSNLGPSDAGLYQVNVTNDLGCQTEIFTISVISLSTVRPLDFVVPAIGLGAMLASAGLLLEFVRRARRKGSYMLTKCTSSSV</sequence>
<keyword evidence="4" id="KW-0325">Glycoprotein</keyword>
<dbReference type="SMART" id="SM00409">
    <property type="entry name" value="IG"/>
    <property type="match status" value="8"/>
</dbReference>
<dbReference type="PROSITE" id="PS50835">
    <property type="entry name" value="IG_LIKE"/>
    <property type="match status" value="7"/>
</dbReference>
<dbReference type="Gene3D" id="2.60.40.10">
    <property type="entry name" value="Immunoglobulins"/>
    <property type="match status" value="8"/>
</dbReference>
<dbReference type="InterPro" id="IPR007110">
    <property type="entry name" value="Ig-like_dom"/>
</dbReference>
<reference evidence="9" key="2">
    <citation type="submission" date="2025-08" db="UniProtKB">
        <authorList>
            <consortium name="Ensembl"/>
        </authorList>
    </citation>
    <scope>IDENTIFICATION</scope>
</reference>
<dbReference type="CDD" id="cd00096">
    <property type="entry name" value="Ig"/>
    <property type="match status" value="1"/>
</dbReference>
<keyword evidence="7" id="KW-0732">Signal</keyword>
<dbReference type="InterPro" id="IPR013098">
    <property type="entry name" value="Ig_I-set"/>
</dbReference>
<dbReference type="RefSeq" id="XP_028856757.1">
    <property type="nucleotide sequence ID" value="XM_029000924.1"/>
</dbReference>
<keyword evidence="10" id="KW-1185">Reference proteome</keyword>
<dbReference type="PANTHER" id="PTHR11640:SF31">
    <property type="entry name" value="IRREGULAR CHIASM C-ROUGHEST PROTEIN-RELATED"/>
    <property type="match status" value="1"/>
</dbReference>
<name>A0AAY4BCQ3_9TELE</name>
<keyword evidence="3" id="KW-1015">Disulfide bond</keyword>
<dbReference type="GO" id="GO:0005886">
    <property type="term" value="C:plasma membrane"/>
    <property type="evidence" value="ECO:0007669"/>
    <property type="project" value="TreeGrafter"/>
</dbReference>
<evidence type="ECO:0000259" key="8">
    <source>
        <dbReference type="PROSITE" id="PS50835"/>
    </source>
</evidence>
<keyword evidence="6" id="KW-0812">Transmembrane</keyword>
<evidence type="ECO:0000256" key="7">
    <source>
        <dbReference type="SAM" id="SignalP"/>
    </source>
</evidence>
<feature type="transmembrane region" description="Helical" evidence="6">
    <location>
        <begin position="769"/>
        <end position="790"/>
    </location>
</feature>
<keyword evidence="6" id="KW-1133">Transmembrane helix</keyword>
<proteinExistence type="predicted"/>
<dbReference type="GeneID" id="114802214"/>
<dbReference type="Pfam" id="PF07679">
    <property type="entry name" value="I-set"/>
    <property type="match status" value="1"/>
</dbReference>
<reference evidence="9" key="3">
    <citation type="submission" date="2025-09" db="UniProtKB">
        <authorList>
            <consortium name="Ensembl"/>
        </authorList>
    </citation>
    <scope>IDENTIFICATION</scope>
</reference>
<evidence type="ECO:0000256" key="6">
    <source>
        <dbReference type="SAM" id="Phobius"/>
    </source>
</evidence>
<dbReference type="GeneTree" id="ENSGT00940000156511"/>
<dbReference type="InterPro" id="IPR003598">
    <property type="entry name" value="Ig_sub2"/>
</dbReference>
<accession>A0AAY4BCQ3</accession>
<evidence type="ECO:0000313" key="9">
    <source>
        <dbReference type="Ensembl" id="ENSDCDP00010018729.1"/>
    </source>
</evidence>
<protein>
    <recommendedName>
        <fullName evidence="8">Ig-like domain-containing protein</fullName>
    </recommendedName>
</protein>
<keyword evidence="2 6" id="KW-0472">Membrane</keyword>
<feature type="chain" id="PRO_5044346023" description="Ig-like domain-containing protein" evidence="7">
    <location>
        <begin position="20"/>
        <end position="809"/>
    </location>
</feature>
<evidence type="ECO:0000256" key="5">
    <source>
        <dbReference type="ARBA" id="ARBA00023319"/>
    </source>
</evidence>
<dbReference type="GO" id="GO:0005911">
    <property type="term" value="C:cell-cell junction"/>
    <property type="evidence" value="ECO:0007669"/>
    <property type="project" value="TreeGrafter"/>
</dbReference>